<dbReference type="OrthoDB" id="4241161at2"/>
<dbReference type="Proteomes" id="UP000182841">
    <property type="component" value="Unassembled WGS sequence"/>
</dbReference>
<sequence>MTEEPQFAPWGVVSAGFWAGGTSAPPTTAGRPDGQASAHPMLAPAAAHESAEPQQPPPPPEEYRERVAAITSTFAPPHDTQRLAWAAIQAERLDQEATATYGAAHTHTISVRELRGWIARLQGDPEAATHWDLHVIQLQVATWGTHHTITRASAQRAVRHWTEISDPATRVALSKQLLGMLVAVSGENSGLSRHVRKLVRRAQSPAAR</sequence>
<evidence type="ECO:0000313" key="2">
    <source>
        <dbReference type="EMBL" id="SES38357.1"/>
    </source>
</evidence>
<evidence type="ECO:0000256" key="1">
    <source>
        <dbReference type="SAM" id="MobiDB-lite"/>
    </source>
</evidence>
<dbReference type="AlphaFoldDB" id="A0A1H9WXE4"/>
<organism evidence="2 3">
    <name type="scientific">Streptomyces qinglanensis</name>
    <dbReference type="NCBI Taxonomy" id="943816"/>
    <lineage>
        <taxon>Bacteria</taxon>
        <taxon>Bacillati</taxon>
        <taxon>Actinomycetota</taxon>
        <taxon>Actinomycetes</taxon>
        <taxon>Kitasatosporales</taxon>
        <taxon>Streptomycetaceae</taxon>
        <taxon>Streptomyces</taxon>
    </lineage>
</organism>
<gene>
    <name evidence="2" type="ORF">SAMN05421870_12319</name>
</gene>
<dbReference type="EMBL" id="FOGO01000023">
    <property type="protein sequence ID" value="SES38357.1"/>
    <property type="molecule type" value="Genomic_DNA"/>
</dbReference>
<name>A0A1H9WXE4_9ACTN</name>
<dbReference type="RefSeq" id="WP_075003624.1">
    <property type="nucleotide sequence ID" value="NZ_FOGO01000023.1"/>
</dbReference>
<accession>A0A1H9WXE4</accession>
<feature type="region of interest" description="Disordered" evidence="1">
    <location>
        <begin position="16"/>
        <end position="63"/>
    </location>
</feature>
<evidence type="ECO:0000313" key="3">
    <source>
        <dbReference type="Proteomes" id="UP000182841"/>
    </source>
</evidence>
<feature type="compositionally biased region" description="Low complexity" evidence="1">
    <location>
        <begin position="36"/>
        <end position="48"/>
    </location>
</feature>
<protein>
    <submittedName>
        <fullName evidence="2">Uncharacterized protein</fullName>
    </submittedName>
</protein>
<reference evidence="3" key="1">
    <citation type="submission" date="2016-10" db="EMBL/GenBank/DDBJ databases">
        <authorList>
            <person name="Varghese N."/>
            <person name="Submissions S."/>
        </authorList>
    </citation>
    <scope>NUCLEOTIDE SEQUENCE [LARGE SCALE GENOMIC DNA]</scope>
    <source>
        <strain evidence="3">CGMCC 4.6825</strain>
    </source>
</reference>
<proteinExistence type="predicted"/>
<keyword evidence="3" id="KW-1185">Reference proteome</keyword>